<keyword evidence="2 15" id="KW-0813">Transport</keyword>
<comment type="subunit">
    <text evidence="13">F-type ATPases have 2 components, F(1) - the catalytic core - and F(0) - the membrane proton channel. F(1) has five subunits: alpha(3), beta(3), gamma(1), delta(1), epsilon(1). F(0) has four main subunits: a(1), b(2) and c(10-14). The alpha and beta chains form an alternating ring which encloses part of the gamma chain. F(1) is attached to F(0) by a central stalk formed by the gamma and epsilon chains, while a peripheral stalk is formed by the delta and b chains.</text>
</comment>
<evidence type="ECO:0000313" key="18">
    <source>
        <dbReference type="Proteomes" id="UP000027661"/>
    </source>
</evidence>
<dbReference type="Proteomes" id="UP000027661">
    <property type="component" value="Unassembled WGS sequence"/>
</dbReference>
<proteinExistence type="inferred from homology"/>
<evidence type="ECO:0000256" key="2">
    <source>
        <dbReference type="ARBA" id="ARBA00022448"/>
    </source>
</evidence>
<dbReference type="GO" id="GO:0012505">
    <property type="term" value="C:endomembrane system"/>
    <property type="evidence" value="ECO:0007669"/>
    <property type="project" value="UniProtKB-SubCell"/>
</dbReference>
<evidence type="ECO:0000256" key="12">
    <source>
        <dbReference type="ARBA" id="ARBA00025614"/>
    </source>
</evidence>
<dbReference type="GO" id="GO:0045259">
    <property type="term" value="C:proton-transporting ATP synthase complex"/>
    <property type="evidence" value="ECO:0007669"/>
    <property type="project" value="UniProtKB-KW"/>
</dbReference>
<dbReference type="GeneID" id="93446873"/>
<keyword evidence="5 15" id="KW-0812">Transmembrane</keyword>
<dbReference type="PANTHER" id="PTHR33445:SF1">
    <property type="entry name" value="ATP SYNTHASE SUBUNIT B"/>
    <property type="match status" value="1"/>
</dbReference>
<evidence type="ECO:0000313" key="17">
    <source>
        <dbReference type="EMBL" id="KDS53892.1"/>
    </source>
</evidence>
<evidence type="ECO:0000256" key="6">
    <source>
        <dbReference type="ARBA" id="ARBA00022781"/>
    </source>
</evidence>
<evidence type="ECO:0000256" key="7">
    <source>
        <dbReference type="ARBA" id="ARBA00022989"/>
    </source>
</evidence>
<keyword evidence="17" id="KW-0378">Hydrolase</keyword>
<dbReference type="InterPro" id="IPR002146">
    <property type="entry name" value="ATP_synth_b/b'su_bac/chlpt"/>
</dbReference>
<dbReference type="AlphaFoldDB" id="A0A069SQM3"/>
<comment type="similarity">
    <text evidence="1 15 16">Belongs to the ATPase B chain family.</text>
</comment>
<evidence type="ECO:0000256" key="15">
    <source>
        <dbReference type="HAMAP-Rule" id="MF_01398"/>
    </source>
</evidence>
<dbReference type="SMR" id="A0A069SQM3"/>
<feature type="transmembrane region" description="Helical" evidence="15">
    <location>
        <begin position="12"/>
        <end position="30"/>
    </location>
</feature>
<dbReference type="InterPro" id="IPR005864">
    <property type="entry name" value="ATP_synth_F0_bsu_bac"/>
</dbReference>
<dbReference type="GO" id="GO:0046933">
    <property type="term" value="F:proton-transporting ATP synthase activity, rotational mechanism"/>
    <property type="evidence" value="ECO:0007669"/>
    <property type="project" value="UniProtKB-UniRule"/>
</dbReference>
<dbReference type="GO" id="GO:0005886">
    <property type="term" value="C:plasma membrane"/>
    <property type="evidence" value="ECO:0007669"/>
    <property type="project" value="UniProtKB-SubCell"/>
</dbReference>
<dbReference type="SUPFAM" id="SSF81573">
    <property type="entry name" value="F1F0 ATP synthase subunit B, membrane domain"/>
    <property type="match status" value="1"/>
</dbReference>
<dbReference type="HAMAP" id="MF_01398">
    <property type="entry name" value="ATP_synth_b_bprime"/>
    <property type="match status" value="1"/>
</dbReference>
<dbReference type="GO" id="GO:0046961">
    <property type="term" value="F:proton-transporting ATPase activity, rotational mechanism"/>
    <property type="evidence" value="ECO:0007669"/>
    <property type="project" value="TreeGrafter"/>
</dbReference>
<keyword evidence="9 15" id="KW-0472">Membrane</keyword>
<evidence type="ECO:0000256" key="3">
    <source>
        <dbReference type="ARBA" id="ARBA00022475"/>
    </source>
</evidence>
<dbReference type="InterPro" id="IPR050059">
    <property type="entry name" value="ATP_synthase_B_chain"/>
</dbReference>
<name>A0A069SQM3_PHOVU</name>
<evidence type="ECO:0000256" key="16">
    <source>
        <dbReference type="RuleBase" id="RU003848"/>
    </source>
</evidence>
<protein>
    <recommendedName>
        <fullName evidence="15">ATP synthase subunit b</fullName>
    </recommendedName>
    <alternativeName>
        <fullName evidence="15">ATP synthase F(0) sector subunit b</fullName>
    </alternativeName>
    <alternativeName>
        <fullName evidence="15">ATPase subunit I</fullName>
    </alternativeName>
    <alternativeName>
        <fullName evidence="15">F-type ATPase subunit b</fullName>
        <shortName evidence="15">F-ATPase subunit b</shortName>
    </alternativeName>
</protein>
<keyword evidence="8 15" id="KW-0406">Ion transport</keyword>
<comment type="caution">
    <text evidence="17">The sequence shown here is derived from an EMBL/GenBank/DDBJ whole genome shotgun (WGS) entry which is preliminary data.</text>
</comment>
<evidence type="ECO:0000256" key="5">
    <source>
        <dbReference type="ARBA" id="ARBA00022692"/>
    </source>
</evidence>
<organism evidence="17 18">
    <name type="scientific">Phocaeicola vulgatus str. 3975 RP4</name>
    <dbReference type="NCBI Taxonomy" id="1339352"/>
    <lineage>
        <taxon>Bacteria</taxon>
        <taxon>Pseudomonadati</taxon>
        <taxon>Bacteroidota</taxon>
        <taxon>Bacteroidia</taxon>
        <taxon>Bacteroidales</taxon>
        <taxon>Bacteroidaceae</taxon>
        <taxon>Phocaeicola</taxon>
    </lineage>
</organism>
<dbReference type="PATRIC" id="fig|1339352.3.peg.2228"/>
<keyword evidence="10 15" id="KW-0066">ATP synthesis</keyword>
<accession>A0A069SQM3</accession>
<reference evidence="17 18" key="1">
    <citation type="submission" date="2014-04" db="EMBL/GenBank/DDBJ databases">
        <authorList>
            <person name="Sears C."/>
            <person name="Carroll K."/>
            <person name="Sack B.R."/>
            <person name="Qadri F."/>
            <person name="Myers L.L."/>
            <person name="Chung G.-T."/>
            <person name="Escheverria P."/>
            <person name="Fraser C.M."/>
            <person name="Sadzewicz L."/>
            <person name="Shefchek K.A."/>
            <person name="Tallon L."/>
            <person name="Das S.P."/>
            <person name="Daugherty S."/>
            <person name="Mongodin E.F."/>
        </authorList>
    </citation>
    <scope>NUCLEOTIDE SEQUENCE [LARGE SCALE GENOMIC DNA]</scope>
    <source>
        <strain evidence="17 18">3975 RP4</strain>
    </source>
</reference>
<comment type="subunit">
    <text evidence="15">F-type ATPases have 2 components, F(1) - the catalytic core - and F(0) - the membrane proton channel. F(1) has five subunits: alpha(3), beta(3), gamma(1), delta(1), epsilon(1). F(0) has three main subunits: a(1), b(2) and c(10-14). The alpha and beta chains form an alternating ring which encloses part of the gamma chain. F(1) is attached to F(0) by a central stalk formed by the gamma and epsilon chains, while a peripheral stalk is formed by the delta and b chains.</text>
</comment>
<sequence length="166" mass="18884">MSLLTPDSGLLFWMVIVFGIVFVILAKYGFPVITRMVDERKQYIDKSLLAAREANEQLANIKADSEMILAKAHEEQARILNEAVATRERILKEAKTQAQVEGQKLLDEAKKQIQAEKDSAISDIRRQVAVLSVDIAEKVLRKNLDDEKEQMEMIDRLLDELTVSKD</sequence>
<keyword evidence="6 15" id="KW-0375">Hydrogen ion transport</keyword>
<gene>
    <name evidence="15 17" type="primary">atpF</name>
    <name evidence="17" type="ORF">M099_2317</name>
</gene>
<comment type="function">
    <text evidence="11 15">F(1)F(0) ATP synthase produces ATP from ADP in the presence of a proton or sodium gradient. F-type ATPases consist of two structural domains, F(1) containing the extramembraneous catalytic core and F(0) containing the membrane proton channel, linked together by a central stalk and a peripheral stalk. During catalysis, ATP synthesis in the catalytic domain of F(1) is coupled via a rotary mechanism of the central stalk subunits to proton translocation.</text>
</comment>
<keyword evidence="7 15" id="KW-1133">Transmembrane helix</keyword>
<comment type="subcellular location">
    <subcellularLocation>
        <location evidence="15">Cell membrane</location>
        <topology evidence="15">Single-pass membrane protein</topology>
    </subcellularLocation>
    <subcellularLocation>
        <location evidence="14">Endomembrane system</location>
        <topology evidence="14">Single-pass membrane protein</topology>
    </subcellularLocation>
</comment>
<dbReference type="Gene3D" id="1.20.5.620">
    <property type="entry name" value="F1F0 ATP synthase subunit B, membrane domain"/>
    <property type="match status" value="1"/>
</dbReference>
<evidence type="ECO:0000256" key="9">
    <source>
        <dbReference type="ARBA" id="ARBA00023136"/>
    </source>
</evidence>
<evidence type="ECO:0000256" key="13">
    <source>
        <dbReference type="ARBA" id="ARBA00026054"/>
    </source>
</evidence>
<dbReference type="GeneID" id="5303959"/>
<evidence type="ECO:0000256" key="1">
    <source>
        <dbReference type="ARBA" id="ARBA00005513"/>
    </source>
</evidence>
<dbReference type="GO" id="GO:0016787">
    <property type="term" value="F:hydrolase activity"/>
    <property type="evidence" value="ECO:0007669"/>
    <property type="project" value="UniProtKB-KW"/>
</dbReference>
<evidence type="ECO:0000256" key="10">
    <source>
        <dbReference type="ARBA" id="ARBA00023310"/>
    </source>
</evidence>
<keyword evidence="4 15" id="KW-0138">CF(0)</keyword>
<evidence type="ECO:0000256" key="8">
    <source>
        <dbReference type="ARBA" id="ARBA00023065"/>
    </source>
</evidence>
<dbReference type="NCBIfam" id="TIGR01144">
    <property type="entry name" value="ATP_synt_b"/>
    <property type="match status" value="1"/>
</dbReference>
<keyword evidence="3 15" id="KW-1003">Cell membrane</keyword>
<dbReference type="EMBL" id="JNHM01000028">
    <property type="protein sequence ID" value="KDS53892.1"/>
    <property type="molecule type" value="Genomic_DNA"/>
</dbReference>
<evidence type="ECO:0000256" key="11">
    <source>
        <dbReference type="ARBA" id="ARBA00025198"/>
    </source>
</evidence>
<dbReference type="Pfam" id="PF00430">
    <property type="entry name" value="ATP-synt_B"/>
    <property type="match status" value="1"/>
</dbReference>
<comment type="function">
    <text evidence="12">Component of the F(0) channel, it forms part of the peripheral stalk, linking F(1) to F(0). The b'-subunit is a diverged and duplicated form of b found in plants and photosynthetic bacteria.</text>
</comment>
<evidence type="ECO:0000256" key="4">
    <source>
        <dbReference type="ARBA" id="ARBA00022547"/>
    </source>
</evidence>
<dbReference type="CDD" id="cd06503">
    <property type="entry name" value="ATP-synt_Fo_b"/>
    <property type="match status" value="1"/>
</dbReference>
<dbReference type="InterPro" id="IPR028987">
    <property type="entry name" value="ATP_synth_B-like_membr_sf"/>
</dbReference>
<evidence type="ECO:0000256" key="14">
    <source>
        <dbReference type="ARBA" id="ARBA00037847"/>
    </source>
</evidence>
<dbReference type="PANTHER" id="PTHR33445">
    <property type="entry name" value="ATP SYNTHASE SUBUNIT B', CHLOROPLASTIC"/>
    <property type="match status" value="1"/>
</dbReference>
<dbReference type="RefSeq" id="WP_005846830.1">
    <property type="nucleotide sequence ID" value="NZ_JNHM01000028.1"/>
</dbReference>